<dbReference type="STRING" id="1121919.SAMN02745975_02532"/>
<dbReference type="RefSeq" id="WP_110941633.1">
    <property type="nucleotide sequence ID" value="NZ_FQZV01000033.1"/>
</dbReference>
<keyword evidence="1" id="KW-0812">Transmembrane</keyword>
<dbReference type="OrthoDB" id="1975296at2"/>
<gene>
    <name evidence="2" type="ORF">SAMN02745975_02532</name>
</gene>
<feature type="transmembrane region" description="Helical" evidence="1">
    <location>
        <begin position="21"/>
        <end position="41"/>
    </location>
</feature>
<accession>A0A1M6KYL0</accession>
<proteinExistence type="predicted"/>
<sequence>MKAEIDIKKIFLTPPSTMFERVILFLVMVITFILFFGPLRFSQIPPIEAALTAALPALTVSWGWIVFLRSIFRKRDFCKKIK</sequence>
<dbReference type="EMBL" id="FQZV01000033">
    <property type="protein sequence ID" value="SHJ64081.1"/>
    <property type="molecule type" value="Genomic_DNA"/>
</dbReference>
<evidence type="ECO:0000313" key="3">
    <source>
        <dbReference type="Proteomes" id="UP000184536"/>
    </source>
</evidence>
<dbReference type="Proteomes" id="UP000184536">
    <property type="component" value="Unassembled WGS sequence"/>
</dbReference>
<keyword evidence="1" id="KW-0472">Membrane</keyword>
<dbReference type="AlphaFoldDB" id="A0A1M6KYL0"/>
<name>A0A1M6KYL0_9FIRM</name>
<evidence type="ECO:0000313" key="2">
    <source>
        <dbReference type="EMBL" id="SHJ64081.1"/>
    </source>
</evidence>
<reference evidence="3" key="1">
    <citation type="submission" date="2016-11" db="EMBL/GenBank/DDBJ databases">
        <authorList>
            <person name="Varghese N."/>
            <person name="Submissions S."/>
        </authorList>
    </citation>
    <scope>NUCLEOTIDE SEQUENCE [LARGE SCALE GENOMIC DNA]</scope>
    <source>
        <strain evidence="3">DSM 17957</strain>
    </source>
</reference>
<keyword evidence="3" id="KW-1185">Reference proteome</keyword>
<protein>
    <submittedName>
        <fullName evidence="2">Uncharacterized protein</fullName>
    </submittedName>
</protein>
<feature type="transmembrane region" description="Helical" evidence="1">
    <location>
        <begin position="53"/>
        <end position="72"/>
    </location>
</feature>
<organism evidence="2 3">
    <name type="scientific">Geosporobacter subterraneus DSM 17957</name>
    <dbReference type="NCBI Taxonomy" id="1121919"/>
    <lineage>
        <taxon>Bacteria</taxon>
        <taxon>Bacillati</taxon>
        <taxon>Bacillota</taxon>
        <taxon>Clostridia</taxon>
        <taxon>Peptostreptococcales</taxon>
        <taxon>Thermotaleaceae</taxon>
        <taxon>Geosporobacter</taxon>
    </lineage>
</organism>
<evidence type="ECO:0000256" key="1">
    <source>
        <dbReference type="SAM" id="Phobius"/>
    </source>
</evidence>
<keyword evidence="1" id="KW-1133">Transmembrane helix</keyword>